<dbReference type="InterPro" id="IPR032675">
    <property type="entry name" value="LRR_dom_sf"/>
</dbReference>
<reference evidence="1 2" key="1">
    <citation type="submission" date="2024-01" db="EMBL/GenBank/DDBJ databases">
        <title>A draft genome for the cacao thread blight pathogen Marasmiellus scandens.</title>
        <authorList>
            <person name="Baruah I.K."/>
            <person name="Leung J."/>
            <person name="Bukari Y."/>
            <person name="Amoako-Attah I."/>
            <person name="Meinhardt L.W."/>
            <person name="Bailey B.A."/>
            <person name="Cohen S.P."/>
        </authorList>
    </citation>
    <scope>NUCLEOTIDE SEQUENCE [LARGE SCALE GENOMIC DNA]</scope>
    <source>
        <strain evidence="1 2">GH-19</strain>
    </source>
</reference>
<keyword evidence="2" id="KW-1185">Reference proteome</keyword>
<protein>
    <recommendedName>
        <fullName evidence="3">F-box domain-containing protein</fullName>
    </recommendedName>
</protein>
<dbReference type="Proteomes" id="UP001498398">
    <property type="component" value="Unassembled WGS sequence"/>
</dbReference>
<sequence length="365" mass="41329">MLWDFRSRWSRVTLKGFFSPQDCPSSAGFDNLEYLDISELLVDSDFPDVFKRAPKLITSCINDFDNDFPLPFSQLRCIQCNKAQNTQHIIDCLTTCTGLLQALITTEDRFISSVPEPSIVTHYGLTSLDLGVHQLEATHIFSHLCLPALVELSLRLISSSPRRPTSFSEIIPNLRSFLDRSSCQLRTLILGMSTEVPAENSNFFSEVFALTPTINHLTIYALDFESPLDNLIHSLALHPLEMRNTNSLPKRPPLLPWLTSLDLRFRLRNKGWSLELLPTLVPPNLDLILSMVRSRWCSPAEFEPMTKLASFQFYLEIPPYTMPSVYDLAHKFSDDFEPGLRMLEKDGLQLSVGLISSMFSGPAVV</sequence>
<proteinExistence type="predicted"/>
<organism evidence="1 2">
    <name type="scientific">Marasmiellus scandens</name>
    <dbReference type="NCBI Taxonomy" id="2682957"/>
    <lineage>
        <taxon>Eukaryota</taxon>
        <taxon>Fungi</taxon>
        <taxon>Dikarya</taxon>
        <taxon>Basidiomycota</taxon>
        <taxon>Agaricomycotina</taxon>
        <taxon>Agaricomycetes</taxon>
        <taxon>Agaricomycetidae</taxon>
        <taxon>Agaricales</taxon>
        <taxon>Marasmiineae</taxon>
        <taxon>Omphalotaceae</taxon>
        <taxon>Marasmiellus</taxon>
    </lineage>
</organism>
<dbReference type="Gene3D" id="3.80.10.10">
    <property type="entry name" value="Ribonuclease Inhibitor"/>
    <property type="match status" value="1"/>
</dbReference>
<dbReference type="EMBL" id="JBANRG010000001">
    <property type="protein sequence ID" value="KAK7473256.1"/>
    <property type="molecule type" value="Genomic_DNA"/>
</dbReference>
<name>A0ABR1K8R6_9AGAR</name>
<accession>A0ABR1K8R6</accession>
<evidence type="ECO:0008006" key="3">
    <source>
        <dbReference type="Google" id="ProtNLM"/>
    </source>
</evidence>
<comment type="caution">
    <text evidence="1">The sequence shown here is derived from an EMBL/GenBank/DDBJ whole genome shotgun (WGS) entry which is preliminary data.</text>
</comment>
<evidence type="ECO:0000313" key="2">
    <source>
        <dbReference type="Proteomes" id="UP001498398"/>
    </source>
</evidence>
<gene>
    <name evidence="1" type="ORF">VKT23_001355</name>
</gene>
<evidence type="ECO:0000313" key="1">
    <source>
        <dbReference type="EMBL" id="KAK7473256.1"/>
    </source>
</evidence>